<name>A0A2K8P782_STRLA</name>
<accession>A0A2K8P782</accession>
<dbReference type="EMBL" id="CP024985">
    <property type="protein sequence ID" value="ATZ22328.1"/>
    <property type="molecule type" value="Genomic_DNA"/>
</dbReference>
<reference evidence="1 2" key="1">
    <citation type="submission" date="2017-11" db="EMBL/GenBank/DDBJ databases">
        <title>Complete genome sequence of Streptomyces lavendulae subsp. lavendulae CCM 3239 (formerly 'Streptomyces aureofaciens CCM 3239'), the producer of the angucycline-type antibiotic auricin.</title>
        <authorList>
            <person name="Busche T."/>
            <person name="Novakova R."/>
            <person name="Al'Dilaimi A."/>
            <person name="Homerova D."/>
            <person name="Feckova L."/>
            <person name="Rezuchova B."/>
            <person name="Mingyar E."/>
            <person name="Csolleiova D."/>
            <person name="Bekeova C."/>
            <person name="Winkler A."/>
            <person name="Sevcikova B."/>
            <person name="Kalinowski J."/>
            <person name="Kormanec J."/>
            <person name="Ruckert C."/>
        </authorList>
    </citation>
    <scope>NUCLEOTIDE SEQUENCE [LARGE SCALE GENOMIC DNA]</scope>
    <source>
        <strain evidence="1 2">CCM 3239</strain>
    </source>
</reference>
<gene>
    <name evidence="1" type="ORF">SLAV_02020</name>
</gene>
<dbReference type="GeneID" id="49381578"/>
<keyword evidence="2" id="KW-1185">Reference proteome</keyword>
<dbReference type="KEGG" id="slx:SLAV_02020"/>
<proteinExistence type="predicted"/>
<evidence type="ECO:0000313" key="1">
    <source>
        <dbReference type="EMBL" id="ATZ22328.1"/>
    </source>
</evidence>
<protein>
    <submittedName>
        <fullName evidence="1">Uncharacterized protein</fullName>
    </submittedName>
</protein>
<sequence length="98" mass="10709">MAGKQTIYHVSPSGERAAAAGVKWQVEGREGRRLLHEPHRTQQDAIDAARRHARQHQPAQVIVHALDGHIRSAYTYGETPAMPPGERGRKAGEQGGIS</sequence>
<dbReference type="Proteomes" id="UP000231791">
    <property type="component" value="Chromosome"/>
</dbReference>
<dbReference type="Pfam" id="PF09954">
    <property type="entry name" value="DUF2188"/>
    <property type="match status" value="1"/>
</dbReference>
<organism evidence="1 2">
    <name type="scientific">Streptomyces lavendulae subsp. lavendulae</name>
    <dbReference type="NCBI Taxonomy" id="58340"/>
    <lineage>
        <taxon>Bacteria</taxon>
        <taxon>Bacillati</taxon>
        <taxon>Actinomycetota</taxon>
        <taxon>Actinomycetes</taxon>
        <taxon>Kitasatosporales</taxon>
        <taxon>Streptomycetaceae</taxon>
        <taxon>Streptomyces</taxon>
    </lineage>
</organism>
<dbReference type="RefSeq" id="WP_030226572.1">
    <property type="nucleotide sequence ID" value="NZ_CP024985.1"/>
</dbReference>
<evidence type="ECO:0000313" key="2">
    <source>
        <dbReference type="Proteomes" id="UP000231791"/>
    </source>
</evidence>
<dbReference type="OrthoDB" id="8858565at2"/>
<dbReference type="InterPro" id="IPR018691">
    <property type="entry name" value="DUF2188"/>
</dbReference>
<dbReference type="AlphaFoldDB" id="A0A2K8P782"/>